<protein>
    <recommendedName>
        <fullName evidence="5">Methyltransferase</fullName>
        <ecNumber evidence="5">2.1.1.-</ecNumber>
    </recommendedName>
</protein>
<comment type="catalytic activity">
    <reaction evidence="4">
        <text>a 2'-deoxyadenosine in DNA + S-adenosyl-L-methionine = an N(6)-methyl-2'-deoxyadenosine in DNA + S-adenosyl-L-homocysteine + H(+)</text>
        <dbReference type="Rhea" id="RHEA:15197"/>
        <dbReference type="Rhea" id="RHEA-COMP:12418"/>
        <dbReference type="Rhea" id="RHEA-COMP:12419"/>
        <dbReference type="ChEBI" id="CHEBI:15378"/>
        <dbReference type="ChEBI" id="CHEBI:57856"/>
        <dbReference type="ChEBI" id="CHEBI:59789"/>
        <dbReference type="ChEBI" id="CHEBI:90615"/>
        <dbReference type="ChEBI" id="CHEBI:90616"/>
        <dbReference type="EC" id="2.1.1.72"/>
    </reaction>
</comment>
<dbReference type="GO" id="GO:0008170">
    <property type="term" value="F:N-methyltransferase activity"/>
    <property type="evidence" value="ECO:0007669"/>
    <property type="project" value="InterPro"/>
</dbReference>
<dbReference type="Pfam" id="PF01555">
    <property type="entry name" value="N6_N4_Mtase"/>
    <property type="match status" value="1"/>
</dbReference>
<keyword evidence="8" id="KW-1185">Reference proteome</keyword>
<dbReference type="RefSeq" id="WP_092422364.1">
    <property type="nucleotide sequence ID" value="NZ_FPCK01000001.1"/>
</dbReference>
<gene>
    <name evidence="7" type="ORF">SAMN05216456_1273</name>
</gene>
<dbReference type="Gene3D" id="3.40.50.150">
    <property type="entry name" value="Vaccinia Virus protein VP39"/>
    <property type="match status" value="2"/>
</dbReference>
<dbReference type="STRING" id="429728.SAMN05216456_1273"/>
<keyword evidence="3 7" id="KW-0808">Transferase</keyword>
<evidence type="ECO:0000256" key="3">
    <source>
        <dbReference type="ARBA" id="ARBA00022679"/>
    </source>
</evidence>
<feature type="domain" description="DNA methylase N-4/N-6" evidence="6">
    <location>
        <begin position="333"/>
        <end position="404"/>
    </location>
</feature>
<comment type="similarity">
    <text evidence="1 5">Belongs to the N(4)/N(6)-methyltransferase family.</text>
</comment>
<evidence type="ECO:0000259" key="6">
    <source>
        <dbReference type="Pfam" id="PF01555"/>
    </source>
</evidence>
<dbReference type="PROSITE" id="PS00092">
    <property type="entry name" value="N6_MTASE"/>
    <property type="match status" value="1"/>
</dbReference>
<dbReference type="AlphaFoldDB" id="A0A1I7N9G5"/>
<dbReference type="EC" id="2.1.1.-" evidence="5"/>
<dbReference type="EMBL" id="FPCK01000001">
    <property type="protein sequence ID" value="SFV31223.1"/>
    <property type="molecule type" value="Genomic_DNA"/>
</dbReference>
<dbReference type="GO" id="GO:0003677">
    <property type="term" value="F:DNA binding"/>
    <property type="evidence" value="ECO:0007669"/>
    <property type="project" value="InterPro"/>
</dbReference>
<dbReference type="InterPro" id="IPR002052">
    <property type="entry name" value="DNA_methylase_N6_adenine_CS"/>
</dbReference>
<proteinExistence type="inferred from homology"/>
<sequence length="446" mass="47487">MKPKRFLDGRVTLRAGDCLKVLAQLPENSVDAIVTDPPYHLTSITERFGAIGAAPAKSGKTGAFKRAGAGFMGKKWDGGDIAFRPGTWRAMLRVLKPGGYLVAFASTKGFGRMQVAIEDAGFISHPLTAFLTQHPDAQPFLESLSDSQVSAFMQLLVHNDLGGMLGWVFGSGFPKATRIAAPGYEGWRYGGQALKPAIEPIYMGQKPFSEANGTDNILLWGTGGINIDGCRVPTEETLRGGAGKLWSHLRYGGEPQDNRAHAETASNLGRWPANLIHDGSDSVVSNFPATAGAFAPVTGDEPSNTSSKNVYQLRDRVPSVHHGDSGSAARFFYSAKATAEDRVGAKHPTVKPLGLKQYLCRMVTPPGGVILDPFAGTGTTGEAAFREGFRAVLIEREPEYIADIIRRLELAADPAKRAAVVAAAGEALHGAEGTPLFSDTPKEAAE</sequence>
<dbReference type="GO" id="GO:0032259">
    <property type="term" value="P:methylation"/>
    <property type="evidence" value="ECO:0007669"/>
    <property type="project" value="UniProtKB-KW"/>
</dbReference>
<dbReference type="Proteomes" id="UP000199074">
    <property type="component" value="Unassembled WGS sequence"/>
</dbReference>
<dbReference type="InterPro" id="IPR001091">
    <property type="entry name" value="RM_Methyltransferase"/>
</dbReference>
<dbReference type="InterPro" id="IPR029063">
    <property type="entry name" value="SAM-dependent_MTases_sf"/>
</dbReference>
<dbReference type="InterPro" id="IPR002941">
    <property type="entry name" value="DNA_methylase_N4/N6"/>
</dbReference>
<dbReference type="PRINTS" id="PR00508">
    <property type="entry name" value="S21N4MTFRASE"/>
</dbReference>
<evidence type="ECO:0000256" key="2">
    <source>
        <dbReference type="ARBA" id="ARBA00022603"/>
    </source>
</evidence>
<evidence type="ECO:0000256" key="1">
    <source>
        <dbReference type="ARBA" id="ARBA00006594"/>
    </source>
</evidence>
<accession>A0A1I7N9G5</accession>
<evidence type="ECO:0000256" key="4">
    <source>
        <dbReference type="ARBA" id="ARBA00047942"/>
    </source>
</evidence>
<evidence type="ECO:0000313" key="8">
    <source>
        <dbReference type="Proteomes" id="UP000199074"/>
    </source>
</evidence>
<evidence type="ECO:0000256" key="5">
    <source>
        <dbReference type="RuleBase" id="RU362026"/>
    </source>
</evidence>
<dbReference type="GO" id="GO:0009007">
    <property type="term" value="F:site-specific DNA-methyltransferase (adenine-specific) activity"/>
    <property type="evidence" value="ECO:0007669"/>
    <property type="project" value="UniProtKB-EC"/>
</dbReference>
<name>A0A1I7N9G5_9HYPH</name>
<keyword evidence="2 7" id="KW-0489">Methyltransferase</keyword>
<reference evidence="7 8" key="1">
    <citation type="submission" date="2016-10" db="EMBL/GenBank/DDBJ databases">
        <authorList>
            <person name="de Groot N.N."/>
        </authorList>
    </citation>
    <scope>NUCLEOTIDE SEQUENCE [LARGE SCALE GENOMIC DNA]</scope>
    <source>
        <strain evidence="7 8">IPL20</strain>
    </source>
</reference>
<organism evidence="7 8">
    <name type="scientific">Devosia crocina</name>
    <dbReference type="NCBI Taxonomy" id="429728"/>
    <lineage>
        <taxon>Bacteria</taxon>
        <taxon>Pseudomonadati</taxon>
        <taxon>Pseudomonadota</taxon>
        <taxon>Alphaproteobacteria</taxon>
        <taxon>Hyphomicrobiales</taxon>
        <taxon>Devosiaceae</taxon>
        <taxon>Devosia</taxon>
    </lineage>
</organism>
<dbReference type="SUPFAM" id="SSF53335">
    <property type="entry name" value="S-adenosyl-L-methionine-dependent methyltransferases"/>
    <property type="match status" value="1"/>
</dbReference>
<evidence type="ECO:0000313" key="7">
    <source>
        <dbReference type="EMBL" id="SFV31223.1"/>
    </source>
</evidence>